<dbReference type="GeneID" id="27429108"/>
<evidence type="ECO:0000259" key="6">
    <source>
        <dbReference type="PROSITE" id="PS50893"/>
    </source>
</evidence>
<dbReference type="GO" id="GO:0015658">
    <property type="term" value="F:branched-chain amino acid transmembrane transporter activity"/>
    <property type="evidence" value="ECO:0007669"/>
    <property type="project" value="TreeGrafter"/>
</dbReference>
<evidence type="ECO:0000256" key="1">
    <source>
        <dbReference type="ARBA" id="ARBA00005417"/>
    </source>
</evidence>
<reference evidence="8" key="1">
    <citation type="submission" date="2016-04" db="EMBL/GenBank/DDBJ databases">
        <authorList>
            <person name="Shah S.A."/>
            <person name="Garrett R.A."/>
        </authorList>
    </citation>
    <scope>NUCLEOTIDE SEQUENCE [LARGE SCALE GENOMIC DNA]</scope>
    <source>
        <strain evidence="8">ATCC 35091 / DSM 1616 / JCM 8930 / NBRC 15331 / P1</strain>
    </source>
</reference>
<dbReference type="PANTHER" id="PTHR43820:SF7">
    <property type="entry name" value="BRANCHED-CHAIN AMINO ACID TRANSPORT ATP-BINDING PROTEIN LIVF-RELATED"/>
    <property type="match status" value="1"/>
</dbReference>
<dbReference type="InterPro" id="IPR003439">
    <property type="entry name" value="ABC_transporter-like_ATP-bd"/>
</dbReference>
<dbReference type="PATRIC" id="fig|2287.9.peg.3083"/>
<dbReference type="GO" id="GO:0015807">
    <property type="term" value="P:L-amino acid transport"/>
    <property type="evidence" value="ECO:0007669"/>
    <property type="project" value="TreeGrafter"/>
</dbReference>
<evidence type="ECO:0000256" key="2">
    <source>
        <dbReference type="ARBA" id="ARBA00022448"/>
    </source>
</evidence>
<protein>
    <submittedName>
        <fullName evidence="7">Branched-chain amino acid ABC transporter ATP-binding protein</fullName>
    </submittedName>
</protein>
<dbReference type="SMART" id="SM00382">
    <property type="entry name" value="AAA"/>
    <property type="match status" value="1"/>
</dbReference>
<keyword evidence="3" id="KW-0547">Nucleotide-binding</keyword>
<evidence type="ECO:0000313" key="7">
    <source>
        <dbReference type="EMBL" id="SAI86493.1"/>
    </source>
</evidence>
<dbReference type="RefSeq" id="WP_010923991.1">
    <property type="nucleotide sequence ID" value="NZ_LT549890.1"/>
</dbReference>
<dbReference type="PROSITE" id="PS00211">
    <property type="entry name" value="ABC_TRANSPORTER_1"/>
    <property type="match status" value="1"/>
</dbReference>
<feature type="domain" description="ABC transporter" evidence="6">
    <location>
        <begin position="2"/>
        <end position="234"/>
    </location>
</feature>
<sequence length="236" mass="26441">MLETVKLNAGYGKLQILFDVDFIASKKQIITIVGPNGSGKSTFLKTLVGLTNVISGKIIFEGDDITRFPPYKRSRKGLVYVAQIDNVFRSLTVEENFKLSSYNLSENEYNERMEIIFTLFSQIRDILKRKVYQLSGGQRQMVAISLALLRKPKILLLDEPTAQLAPKIANEVFKKIVEIRDLTEVGIILVEQNAKKALEIADNAYLFTSGRVLFKGKPVELLSNPDLGKIFLGLGV</sequence>
<dbReference type="InterPro" id="IPR027417">
    <property type="entry name" value="P-loop_NTPase"/>
</dbReference>
<dbReference type="Gene3D" id="3.40.50.300">
    <property type="entry name" value="P-loop containing nucleotide triphosphate hydrolases"/>
    <property type="match status" value="1"/>
</dbReference>
<dbReference type="OrthoDB" id="97750at2157"/>
<evidence type="ECO:0000256" key="3">
    <source>
        <dbReference type="ARBA" id="ARBA00022741"/>
    </source>
</evidence>
<dbReference type="InterPro" id="IPR052156">
    <property type="entry name" value="BCAA_Transport_ATP-bd_LivF"/>
</dbReference>
<evidence type="ECO:0000313" key="8">
    <source>
        <dbReference type="Proteomes" id="UP000076770"/>
    </source>
</evidence>
<keyword evidence="2" id="KW-0813">Transport</keyword>
<dbReference type="CDD" id="cd03224">
    <property type="entry name" value="ABC_TM1139_LivF_branched"/>
    <property type="match status" value="1"/>
</dbReference>
<evidence type="ECO:0000256" key="5">
    <source>
        <dbReference type="ARBA" id="ARBA00022970"/>
    </source>
</evidence>
<dbReference type="Pfam" id="PF00005">
    <property type="entry name" value="ABC_tran"/>
    <property type="match status" value="1"/>
</dbReference>
<dbReference type="PROSITE" id="PS50893">
    <property type="entry name" value="ABC_TRANSPORTER_2"/>
    <property type="match status" value="1"/>
</dbReference>
<dbReference type="GO" id="GO:0016887">
    <property type="term" value="F:ATP hydrolysis activity"/>
    <property type="evidence" value="ECO:0007669"/>
    <property type="project" value="InterPro"/>
</dbReference>
<comment type="similarity">
    <text evidence="1">Belongs to the ABC transporter superfamily.</text>
</comment>
<dbReference type="EMBL" id="LT549890">
    <property type="protein sequence ID" value="SAI86493.1"/>
    <property type="molecule type" value="Genomic_DNA"/>
</dbReference>
<dbReference type="InterPro" id="IPR017871">
    <property type="entry name" value="ABC_transporter-like_CS"/>
</dbReference>
<dbReference type="GeneID" id="1452866"/>
<dbReference type="PANTHER" id="PTHR43820">
    <property type="entry name" value="HIGH-AFFINITY BRANCHED-CHAIN AMINO ACID TRANSPORT ATP-BINDING PROTEIN LIVF"/>
    <property type="match status" value="1"/>
</dbReference>
<dbReference type="Proteomes" id="UP000076770">
    <property type="component" value="Chromosome i"/>
</dbReference>
<accession>A0A157T4W2</accession>
<gene>
    <name evidence="7" type="ORF">SSOP1_2939</name>
</gene>
<name>A0A157T4W2_SACSO</name>
<dbReference type="SUPFAM" id="SSF52540">
    <property type="entry name" value="P-loop containing nucleoside triphosphate hydrolases"/>
    <property type="match status" value="1"/>
</dbReference>
<dbReference type="AlphaFoldDB" id="A0A157T4W2"/>
<keyword evidence="5" id="KW-0029">Amino-acid transport</keyword>
<dbReference type="GO" id="GO:0005524">
    <property type="term" value="F:ATP binding"/>
    <property type="evidence" value="ECO:0007669"/>
    <property type="project" value="UniProtKB-KW"/>
</dbReference>
<organism evidence="7 8">
    <name type="scientific">Saccharolobus solfataricus</name>
    <name type="common">Sulfolobus solfataricus</name>
    <dbReference type="NCBI Taxonomy" id="2287"/>
    <lineage>
        <taxon>Archaea</taxon>
        <taxon>Thermoproteota</taxon>
        <taxon>Thermoprotei</taxon>
        <taxon>Sulfolobales</taxon>
        <taxon>Sulfolobaceae</taxon>
        <taxon>Saccharolobus</taxon>
    </lineage>
</organism>
<proteinExistence type="inferred from homology"/>
<keyword evidence="4 7" id="KW-0067">ATP-binding</keyword>
<dbReference type="InterPro" id="IPR003593">
    <property type="entry name" value="AAA+_ATPase"/>
</dbReference>
<evidence type="ECO:0000256" key="4">
    <source>
        <dbReference type="ARBA" id="ARBA00022840"/>
    </source>
</evidence>